<reference evidence="6 8" key="2">
    <citation type="submission" date="2015-08" db="EMBL/GenBank/DDBJ databases">
        <title>Enterococcus genome sequence.</title>
        <authorList>
            <person name="Acedo J.Z."/>
            <person name="Vederas J.C."/>
        </authorList>
    </citation>
    <scope>NUCLEOTIDE SEQUENCE [LARGE SCALE GENOMIC DNA]</scope>
    <source>
        <strain evidence="6 8">49</strain>
    </source>
</reference>
<dbReference type="EMBL" id="LHUG01000001">
    <property type="protein sequence ID" value="PAB02050.1"/>
    <property type="molecule type" value="Genomic_DNA"/>
</dbReference>
<proteinExistence type="predicted"/>
<dbReference type="PANTHER" id="PTHR30363:SF56">
    <property type="entry name" value="TRANSCRIPTIONAL REGULATOR, DEOR FAMILY"/>
    <property type="match status" value="1"/>
</dbReference>
<dbReference type="Proteomes" id="UP000182835">
    <property type="component" value="Unassembled WGS sequence"/>
</dbReference>
<keyword evidence="1" id="KW-0805">Transcription regulation</keyword>
<dbReference type="EMBL" id="JXKG01000002">
    <property type="protein sequence ID" value="OJG16380.1"/>
    <property type="molecule type" value="Genomic_DNA"/>
</dbReference>
<dbReference type="InterPro" id="IPR050313">
    <property type="entry name" value="Carb_Metab_HTH_regulators"/>
</dbReference>
<evidence type="ECO:0000256" key="2">
    <source>
        <dbReference type="ARBA" id="ARBA00023125"/>
    </source>
</evidence>
<dbReference type="Pfam" id="PF00455">
    <property type="entry name" value="DeoRC"/>
    <property type="match status" value="1"/>
</dbReference>
<gene>
    <name evidence="6" type="ORF">AKL21_00615</name>
    <name evidence="5" type="ORF">RU96_GL001122</name>
</gene>
<keyword evidence="3" id="KW-0804">Transcription</keyword>
<dbReference type="InterPro" id="IPR001034">
    <property type="entry name" value="DeoR_HTH"/>
</dbReference>
<sequence length="251" mass="27613">MLTEERQQKILQLLAQNNIVKLHELTDLLAASESTIRRDLQELENQKLLIRVHGGAKRIGQHIGFEADMQTKSKENVNAKQMIAKLAATQIKKDDVIYLDAGSSTLELIPLLPTGTPLKVVTNSVKHASLLIDLNIDTIILGGMIKLSTNATLGNTSLKQLQEFNFNKAFLGINGIDLNAGLTTPDPEEAILKKTALQQAEEGFILADHSKFNQISFAKVAALEAVTILTDYCPAEHAELYHDVKILEAQK</sequence>
<reference evidence="5 7" key="1">
    <citation type="submission" date="2014-12" db="EMBL/GenBank/DDBJ databases">
        <title>Draft genome sequences of 29 type strains of Enterococci.</title>
        <authorList>
            <person name="Zhong Z."/>
            <person name="Sun Z."/>
            <person name="Liu W."/>
            <person name="Zhang W."/>
            <person name="Zhang H."/>
        </authorList>
    </citation>
    <scope>NUCLEOTIDE SEQUENCE [LARGE SCALE GENOMIC DNA]</scope>
    <source>
        <strain evidence="5 7">DSM 21207</strain>
    </source>
</reference>
<dbReference type="SUPFAM" id="SSF100950">
    <property type="entry name" value="NagB/RpiA/CoA transferase-like"/>
    <property type="match status" value="1"/>
</dbReference>
<dbReference type="PRINTS" id="PR00037">
    <property type="entry name" value="HTHLACR"/>
</dbReference>
<dbReference type="SMART" id="SM00420">
    <property type="entry name" value="HTH_DEOR"/>
    <property type="match status" value="1"/>
</dbReference>
<comment type="caution">
    <text evidence="5">The sequence shown here is derived from an EMBL/GenBank/DDBJ whole genome shotgun (WGS) entry which is preliminary data.</text>
</comment>
<dbReference type="Gene3D" id="3.40.50.1360">
    <property type="match status" value="1"/>
</dbReference>
<dbReference type="GO" id="GO:0003700">
    <property type="term" value="F:DNA-binding transcription factor activity"/>
    <property type="evidence" value="ECO:0007669"/>
    <property type="project" value="InterPro"/>
</dbReference>
<dbReference type="InterPro" id="IPR036388">
    <property type="entry name" value="WH-like_DNA-bd_sf"/>
</dbReference>
<keyword evidence="8" id="KW-1185">Reference proteome</keyword>
<feature type="domain" description="HTH deoR-type" evidence="4">
    <location>
        <begin position="3"/>
        <end position="58"/>
    </location>
</feature>
<evidence type="ECO:0000256" key="3">
    <source>
        <dbReference type="ARBA" id="ARBA00023163"/>
    </source>
</evidence>
<dbReference type="PROSITE" id="PS00894">
    <property type="entry name" value="HTH_DEOR_1"/>
    <property type="match status" value="1"/>
</dbReference>
<evidence type="ECO:0000313" key="5">
    <source>
        <dbReference type="EMBL" id="OJG16380.1"/>
    </source>
</evidence>
<dbReference type="Pfam" id="PF08220">
    <property type="entry name" value="HTH_DeoR"/>
    <property type="match status" value="1"/>
</dbReference>
<dbReference type="Gene3D" id="1.10.10.10">
    <property type="entry name" value="Winged helix-like DNA-binding domain superfamily/Winged helix DNA-binding domain"/>
    <property type="match status" value="1"/>
</dbReference>
<dbReference type="PANTHER" id="PTHR30363">
    <property type="entry name" value="HTH-TYPE TRANSCRIPTIONAL REGULATOR SRLR-RELATED"/>
    <property type="match status" value="1"/>
</dbReference>
<evidence type="ECO:0000259" key="4">
    <source>
        <dbReference type="PROSITE" id="PS51000"/>
    </source>
</evidence>
<dbReference type="InterPro" id="IPR018356">
    <property type="entry name" value="Tscrpt_reg_HTH_DeoR_CS"/>
</dbReference>
<dbReference type="Proteomes" id="UP000216797">
    <property type="component" value="Unassembled WGS sequence"/>
</dbReference>
<keyword evidence="2" id="KW-0238">DNA-binding</keyword>
<dbReference type="STRING" id="317010.RU96_GL001122"/>
<dbReference type="OrthoDB" id="9797223at2"/>
<dbReference type="SMART" id="SM01134">
    <property type="entry name" value="DeoRC"/>
    <property type="match status" value="1"/>
</dbReference>
<protein>
    <submittedName>
        <fullName evidence="5">DeoR family transcriptional regulator</fullName>
    </submittedName>
</protein>
<dbReference type="RefSeq" id="WP_071863950.1">
    <property type="nucleotide sequence ID" value="NZ_JBHLVQ010000010.1"/>
</dbReference>
<evidence type="ECO:0000313" key="6">
    <source>
        <dbReference type="EMBL" id="PAB02050.1"/>
    </source>
</evidence>
<dbReference type="InterPro" id="IPR037171">
    <property type="entry name" value="NagB/RpiA_transferase-like"/>
</dbReference>
<name>A0A1L8R9D5_9ENTE</name>
<accession>A0A1L8R9D5</accession>
<dbReference type="PROSITE" id="PS51000">
    <property type="entry name" value="HTH_DEOR_2"/>
    <property type="match status" value="1"/>
</dbReference>
<evidence type="ECO:0000313" key="7">
    <source>
        <dbReference type="Proteomes" id="UP000182835"/>
    </source>
</evidence>
<dbReference type="GO" id="GO:0003677">
    <property type="term" value="F:DNA binding"/>
    <property type="evidence" value="ECO:0007669"/>
    <property type="project" value="UniProtKB-KW"/>
</dbReference>
<dbReference type="InterPro" id="IPR036390">
    <property type="entry name" value="WH_DNA-bd_sf"/>
</dbReference>
<organism evidence="5 7">
    <name type="scientific">Enterococcus canintestini</name>
    <dbReference type="NCBI Taxonomy" id="317010"/>
    <lineage>
        <taxon>Bacteria</taxon>
        <taxon>Bacillati</taxon>
        <taxon>Bacillota</taxon>
        <taxon>Bacilli</taxon>
        <taxon>Lactobacillales</taxon>
        <taxon>Enterococcaceae</taxon>
        <taxon>Enterococcus</taxon>
    </lineage>
</organism>
<evidence type="ECO:0000313" key="8">
    <source>
        <dbReference type="Proteomes" id="UP000216797"/>
    </source>
</evidence>
<evidence type="ECO:0000256" key="1">
    <source>
        <dbReference type="ARBA" id="ARBA00023015"/>
    </source>
</evidence>
<dbReference type="SUPFAM" id="SSF46785">
    <property type="entry name" value="Winged helix' DNA-binding domain"/>
    <property type="match status" value="1"/>
</dbReference>
<dbReference type="InterPro" id="IPR014036">
    <property type="entry name" value="DeoR-like_C"/>
</dbReference>
<dbReference type="AlphaFoldDB" id="A0A1L8R9D5"/>